<dbReference type="Gene3D" id="6.10.250.1190">
    <property type="match status" value="1"/>
</dbReference>
<evidence type="ECO:0000313" key="3">
    <source>
        <dbReference type="Proteomes" id="UP000479710"/>
    </source>
</evidence>
<gene>
    <name evidence="2" type="ORF">E2562_020134</name>
</gene>
<feature type="transmembrane region" description="Helical" evidence="1">
    <location>
        <begin position="47"/>
        <end position="67"/>
    </location>
</feature>
<dbReference type="Gene3D" id="1.10.510.10">
    <property type="entry name" value="Transferase(Phosphotransferase) domain 1"/>
    <property type="match status" value="1"/>
</dbReference>
<keyword evidence="1" id="KW-1133">Transmembrane helix</keyword>
<evidence type="ECO:0000256" key="1">
    <source>
        <dbReference type="SAM" id="Phobius"/>
    </source>
</evidence>
<reference evidence="2 3" key="1">
    <citation type="submission" date="2019-11" db="EMBL/GenBank/DDBJ databases">
        <title>Whole genome sequence of Oryza granulata.</title>
        <authorList>
            <person name="Li W."/>
        </authorList>
    </citation>
    <scope>NUCLEOTIDE SEQUENCE [LARGE SCALE GENOMIC DNA]</scope>
    <source>
        <strain evidence="3">cv. Menghai</strain>
        <tissue evidence="2">Leaf</tissue>
    </source>
</reference>
<comment type="caution">
    <text evidence="2">The sequence shown here is derived from an EMBL/GenBank/DDBJ whole genome shotgun (WGS) entry which is preliminary data.</text>
</comment>
<evidence type="ECO:0008006" key="4">
    <source>
        <dbReference type="Google" id="ProtNLM"/>
    </source>
</evidence>
<organism evidence="2 3">
    <name type="scientific">Oryza meyeriana var. granulata</name>
    <dbReference type="NCBI Taxonomy" id="110450"/>
    <lineage>
        <taxon>Eukaryota</taxon>
        <taxon>Viridiplantae</taxon>
        <taxon>Streptophyta</taxon>
        <taxon>Embryophyta</taxon>
        <taxon>Tracheophyta</taxon>
        <taxon>Spermatophyta</taxon>
        <taxon>Magnoliopsida</taxon>
        <taxon>Liliopsida</taxon>
        <taxon>Poales</taxon>
        <taxon>Poaceae</taxon>
        <taxon>BOP clade</taxon>
        <taxon>Oryzoideae</taxon>
        <taxon>Oryzeae</taxon>
        <taxon>Oryzinae</taxon>
        <taxon>Oryza</taxon>
        <taxon>Oryza meyeriana</taxon>
    </lineage>
</organism>
<keyword evidence="1" id="KW-0812">Transmembrane</keyword>
<protein>
    <recommendedName>
        <fullName evidence="4">Protein kinase domain-containing protein</fullName>
    </recommendedName>
</protein>
<dbReference type="InterPro" id="IPR011009">
    <property type="entry name" value="Kinase-like_dom_sf"/>
</dbReference>
<dbReference type="EMBL" id="SPHZ02000012">
    <property type="protein sequence ID" value="KAF0888912.1"/>
    <property type="molecule type" value="Genomic_DNA"/>
</dbReference>
<dbReference type="AlphaFoldDB" id="A0A6G1BM22"/>
<keyword evidence="1" id="KW-0472">Membrane</keyword>
<dbReference type="SUPFAM" id="SSF56112">
    <property type="entry name" value="Protein kinase-like (PK-like)"/>
    <property type="match status" value="1"/>
</dbReference>
<name>A0A6G1BM22_9ORYZ</name>
<sequence>MSGAGLAEKGTAAWPADWNHSMRLKLSARTLPSHYLNSRKVRQRCHWMALLLWVFSWSLLSLWILSFMSSKAAVMRRGALANMCDERARMLEDQVKVSMNHLQALAILVSTFHHSKSASAIDQMTFARYKIVLDLVSGLLYLHRDCEKCIVHGDIKPANQDPFERPSIAQAMDVLRPADADLPLLLPAAYDTMEEQAYADLPVGDRSSAHAVTPALVVTPMLLMLPRPTIPRPTIAIPPTRLMNSLL</sequence>
<dbReference type="Proteomes" id="UP000479710">
    <property type="component" value="Unassembled WGS sequence"/>
</dbReference>
<dbReference type="OrthoDB" id="303614at2759"/>
<accession>A0A6G1BM22</accession>
<keyword evidence="3" id="KW-1185">Reference proteome</keyword>
<evidence type="ECO:0000313" key="2">
    <source>
        <dbReference type="EMBL" id="KAF0888912.1"/>
    </source>
</evidence>
<proteinExistence type="predicted"/>